<sequence length="302" mass="33786">MENRTTASLLIGFVLMTLIAAVFGYLYYHERAITSQQEKDLETRITDLAISEMKLDSISKQLDLRIAQVRKLGGSVTELEKIKAQLEADRSALRRGNNFLTARINEYETFLTKKDSEIARLSGENKTLSNRNETLTVVNTSLLEEKELLTDSLTDVLSKATDLEAKVNMASAMRARGVKVYAISAKGRVREGEGIKARRVDNIRVEFSLEKNPLTAQETKRIYLKILDPQGATLADASLGSGVFQYAGSEQTYTLSKDVYYSNSDQEVSILYNRTQEFQKGTYTVELYAEGQKIGTGTFSVK</sequence>
<feature type="transmembrane region" description="Helical" evidence="1">
    <location>
        <begin position="7"/>
        <end position="28"/>
    </location>
</feature>
<evidence type="ECO:0000313" key="3">
    <source>
        <dbReference type="Proteomes" id="UP000479293"/>
    </source>
</evidence>
<protein>
    <recommendedName>
        <fullName evidence="4">Chromosome partitioning protein ParA</fullName>
    </recommendedName>
</protein>
<keyword evidence="1" id="KW-1133">Transmembrane helix</keyword>
<dbReference type="RefSeq" id="WP_152760712.1">
    <property type="nucleotide sequence ID" value="NZ_WHLY01000002.1"/>
</dbReference>
<dbReference type="Proteomes" id="UP000479293">
    <property type="component" value="Unassembled WGS sequence"/>
</dbReference>
<comment type="caution">
    <text evidence="2">The sequence shown here is derived from an EMBL/GenBank/DDBJ whole genome shotgun (WGS) entry which is preliminary data.</text>
</comment>
<dbReference type="EMBL" id="WHLY01000002">
    <property type="protein sequence ID" value="MPR34467.1"/>
    <property type="molecule type" value="Genomic_DNA"/>
</dbReference>
<keyword evidence="1" id="KW-0472">Membrane</keyword>
<proteinExistence type="predicted"/>
<organism evidence="2 3">
    <name type="scientific">Salmonirosea aquatica</name>
    <dbReference type="NCBI Taxonomy" id="2654236"/>
    <lineage>
        <taxon>Bacteria</taxon>
        <taxon>Pseudomonadati</taxon>
        <taxon>Bacteroidota</taxon>
        <taxon>Cytophagia</taxon>
        <taxon>Cytophagales</taxon>
        <taxon>Spirosomataceae</taxon>
        <taxon>Salmonirosea</taxon>
    </lineage>
</organism>
<evidence type="ECO:0000256" key="1">
    <source>
        <dbReference type="SAM" id="Phobius"/>
    </source>
</evidence>
<keyword evidence="3" id="KW-1185">Reference proteome</keyword>
<evidence type="ECO:0000313" key="2">
    <source>
        <dbReference type="EMBL" id="MPR34467.1"/>
    </source>
</evidence>
<reference evidence="2 3" key="1">
    <citation type="submission" date="2019-10" db="EMBL/GenBank/DDBJ databases">
        <title>Draft Genome Sequence of Cytophagaceae sp. SJW1-29.</title>
        <authorList>
            <person name="Choi A."/>
        </authorList>
    </citation>
    <scope>NUCLEOTIDE SEQUENCE [LARGE SCALE GENOMIC DNA]</scope>
    <source>
        <strain evidence="2 3">SJW1-29</strain>
    </source>
</reference>
<accession>A0A7C9FD75</accession>
<gene>
    <name evidence="2" type="ORF">GBK04_14165</name>
</gene>
<name>A0A7C9FD75_9BACT</name>
<keyword evidence="1" id="KW-0812">Transmembrane</keyword>
<evidence type="ECO:0008006" key="4">
    <source>
        <dbReference type="Google" id="ProtNLM"/>
    </source>
</evidence>
<dbReference type="AlphaFoldDB" id="A0A7C9FD75"/>